<proteinExistence type="predicted"/>
<dbReference type="PANTHER" id="PTHR24220:SF685">
    <property type="entry name" value="ABC TRANSPORTER RELATED"/>
    <property type="match status" value="1"/>
</dbReference>
<dbReference type="CDD" id="cd03255">
    <property type="entry name" value="ABC_MJ0796_LolCDE_FtsE"/>
    <property type="match status" value="1"/>
</dbReference>
<feature type="region of interest" description="Disordered" evidence="4">
    <location>
        <begin position="267"/>
        <end position="321"/>
    </location>
</feature>
<keyword evidence="2" id="KW-0547">Nucleotide-binding</keyword>
<organism evidence="6 7">
    <name type="scientific">Streptomyces iconiensis</name>
    <dbReference type="NCBI Taxonomy" id="1384038"/>
    <lineage>
        <taxon>Bacteria</taxon>
        <taxon>Bacillati</taxon>
        <taxon>Actinomycetota</taxon>
        <taxon>Actinomycetes</taxon>
        <taxon>Kitasatosporales</taxon>
        <taxon>Streptomycetaceae</taxon>
        <taxon>Streptomyces</taxon>
    </lineage>
</organism>
<keyword evidence="3 6" id="KW-0067">ATP-binding</keyword>
<dbReference type="InterPro" id="IPR003593">
    <property type="entry name" value="AAA+_ATPase"/>
</dbReference>
<dbReference type="Gene3D" id="3.40.50.300">
    <property type="entry name" value="P-loop containing nucleotide triphosphate hydrolases"/>
    <property type="match status" value="1"/>
</dbReference>
<comment type="caution">
    <text evidence="6">The sequence shown here is derived from an EMBL/GenBank/DDBJ whole genome shotgun (WGS) entry which is preliminary data.</text>
</comment>
<keyword evidence="1" id="KW-0813">Transport</keyword>
<evidence type="ECO:0000256" key="4">
    <source>
        <dbReference type="SAM" id="MobiDB-lite"/>
    </source>
</evidence>
<gene>
    <name evidence="6" type="ORF">NMN56_032215</name>
</gene>
<accession>A0ABT7A5A3</accession>
<dbReference type="EMBL" id="JANCPR020000042">
    <property type="protein sequence ID" value="MDJ1136533.1"/>
    <property type="molecule type" value="Genomic_DNA"/>
</dbReference>
<dbReference type="Pfam" id="PF00005">
    <property type="entry name" value="ABC_tran"/>
    <property type="match status" value="1"/>
</dbReference>
<keyword evidence="7" id="KW-1185">Reference proteome</keyword>
<dbReference type="RefSeq" id="WP_274046788.1">
    <property type="nucleotide sequence ID" value="NZ_JANCPR020000042.1"/>
</dbReference>
<name>A0ABT7A5A3_9ACTN</name>
<dbReference type="GO" id="GO:0005524">
    <property type="term" value="F:ATP binding"/>
    <property type="evidence" value="ECO:0007669"/>
    <property type="project" value="UniProtKB-KW"/>
</dbReference>
<reference evidence="6 7" key="1">
    <citation type="submission" date="2023-05" db="EMBL/GenBank/DDBJ databases">
        <title>Streptantibioticus silvisoli sp. nov., acidotolerant actinomycetes 1 from pine litter.</title>
        <authorList>
            <person name="Swiecimska M."/>
            <person name="Golinska P."/>
            <person name="Sangal V."/>
            <person name="Wachnowicz B."/>
            <person name="Goodfellow M."/>
        </authorList>
    </citation>
    <scope>NUCLEOTIDE SEQUENCE [LARGE SCALE GENOMIC DNA]</scope>
    <source>
        <strain evidence="6 7">DSM 42109</strain>
    </source>
</reference>
<dbReference type="SUPFAM" id="SSF52540">
    <property type="entry name" value="P-loop containing nucleoside triphosphate hydrolases"/>
    <property type="match status" value="1"/>
</dbReference>
<sequence>MTTAVANASTGGNGALTAVAASARQVVKAYGVGETRVVALDRVDVDIARGAFTAIMGPSGSGKSTLMHCLAGLDTVTEGHISIGEHEITRLKDKKLTQLRRDRIGFIFQAFNLLPTLNAYENITLPMDIAGRKPDRAWVEQVIGTVGLADRLTHRPNQLSGGQQQGAPPSGSWGRVAVARALAARPEIIFGDEPTGNLDSRAGAELLGFLRRSVDELGQTIVMVTHDPVAAAYADRVLYLADGRLVDEMHRPTAEQVLDRMRRFVGDASHAQQPHTPESHAPGHGYPPRSVDDPRSVSGPYSPDDPHIAAPGHHGTSGRAS</sequence>
<dbReference type="InterPro" id="IPR027417">
    <property type="entry name" value="P-loop_NTPase"/>
</dbReference>
<feature type="domain" description="ABC transporter" evidence="5">
    <location>
        <begin position="21"/>
        <end position="267"/>
    </location>
</feature>
<protein>
    <submittedName>
        <fullName evidence="6">ABC transporter ATP-binding protein</fullName>
    </submittedName>
</protein>
<dbReference type="PROSITE" id="PS50893">
    <property type="entry name" value="ABC_TRANSPORTER_2"/>
    <property type="match status" value="1"/>
</dbReference>
<evidence type="ECO:0000256" key="1">
    <source>
        <dbReference type="ARBA" id="ARBA00022448"/>
    </source>
</evidence>
<dbReference type="SMART" id="SM00382">
    <property type="entry name" value="AAA"/>
    <property type="match status" value="1"/>
</dbReference>
<dbReference type="Proteomes" id="UP001214441">
    <property type="component" value="Unassembled WGS sequence"/>
</dbReference>
<evidence type="ECO:0000313" key="7">
    <source>
        <dbReference type="Proteomes" id="UP001214441"/>
    </source>
</evidence>
<evidence type="ECO:0000256" key="2">
    <source>
        <dbReference type="ARBA" id="ARBA00022741"/>
    </source>
</evidence>
<evidence type="ECO:0000256" key="3">
    <source>
        <dbReference type="ARBA" id="ARBA00022840"/>
    </source>
</evidence>
<dbReference type="InterPro" id="IPR003439">
    <property type="entry name" value="ABC_transporter-like_ATP-bd"/>
</dbReference>
<evidence type="ECO:0000259" key="5">
    <source>
        <dbReference type="PROSITE" id="PS50893"/>
    </source>
</evidence>
<dbReference type="PANTHER" id="PTHR24220">
    <property type="entry name" value="IMPORT ATP-BINDING PROTEIN"/>
    <property type="match status" value="1"/>
</dbReference>
<dbReference type="InterPro" id="IPR015854">
    <property type="entry name" value="ABC_transpr_LolD-like"/>
</dbReference>
<dbReference type="InterPro" id="IPR017911">
    <property type="entry name" value="MacB-like_ATP-bd"/>
</dbReference>
<evidence type="ECO:0000313" key="6">
    <source>
        <dbReference type="EMBL" id="MDJ1136533.1"/>
    </source>
</evidence>